<evidence type="ECO:0000313" key="3">
    <source>
        <dbReference type="Proteomes" id="UP000193922"/>
    </source>
</evidence>
<reference evidence="2 3" key="1">
    <citation type="submission" date="2016-07" db="EMBL/GenBank/DDBJ databases">
        <title>Pervasive Adenine N6-methylation of Active Genes in Fungi.</title>
        <authorList>
            <consortium name="DOE Joint Genome Institute"/>
            <person name="Mondo S.J."/>
            <person name="Dannebaum R.O."/>
            <person name="Kuo R.C."/>
            <person name="Labutti K."/>
            <person name="Haridas S."/>
            <person name="Kuo A."/>
            <person name="Salamov A."/>
            <person name="Ahrendt S.R."/>
            <person name="Lipzen A."/>
            <person name="Sullivan W."/>
            <person name="Andreopoulos W.B."/>
            <person name="Clum A."/>
            <person name="Lindquist E."/>
            <person name="Daum C."/>
            <person name="Ramamoorthy G.K."/>
            <person name="Gryganskyi A."/>
            <person name="Culley D."/>
            <person name="Magnuson J.K."/>
            <person name="James T.Y."/>
            <person name="O'Malley M.A."/>
            <person name="Stajich J.E."/>
            <person name="Spatafora J.W."/>
            <person name="Visel A."/>
            <person name="Grigoriev I.V."/>
        </authorList>
    </citation>
    <scope>NUCLEOTIDE SEQUENCE [LARGE SCALE GENOMIC DNA]</scope>
    <source>
        <strain evidence="2 3">ATCC 12442</strain>
    </source>
</reference>
<comment type="caution">
    <text evidence="2">The sequence shown here is derived from an EMBL/GenBank/DDBJ whole genome shotgun (WGS) entry which is preliminary data.</text>
</comment>
<evidence type="ECO:0000313" key="2">
    <source>
        <dbReference type="EMBL" id="ORX74704.1"/>
    </source>
</evidence>
<proteinExistence type="predicted"/>
<accession>A0A1Y1WNL6</accession>
<protein>
    <submittedName>
        <fullName evidence="2">Uncharacterized protein</fullName>
    </submittedName>
</protein>
<sequence length="167" mass="19306">MQIPEYTQKGSRKGAVRDTKQDKGGERGVMRARQQFKVLRARVIALRHHHAEVGDCFPTLRLEPGQKSGRATLRLSKKKWSEQQDKLRPGAQILDINTDDRGKHPELCLTPTSHTRHSFPTPVHLYFRQPWAHKETIQHLTLAEESPQMKHANCRILKNTLPLMYFS</sequence>
<organism evidence="2 3">
    <name type="scientific">Linderina pennispora</name>
    <dbReference type="NCBI Taxonomy" id="61395"/>
    <lineage>
        <taxon>Eukaryota</taxon>
        <taxon>Fungi</taxon>
        <taxon>Fungi incertae sedis</taxon>
        <taxon>Zoopagomycota</taxon>
        <taxon>Kickxellomycotina</taxon>
        <taxon>Kickxellomycetes</taxon>
        <taxon>Kickxellales</taxon>
        <taxon>Kickxellaceae</taxon>
        <taxon>Linderina</taxon>
    </lineage>
</organism>
<dbReference type="Proteomes" id="UP000193922">
    <property type="component" value="Unassembled WGS sequence"/>
</dbReference>
<gene>
    <name evidence="2" type="ORF">DL89DRAFT_301048</name>
</gene>
<feature type="compositionally biased region" description="Basic and acidic residues" evidence="1">
    <location>
        <begin position="15"/>
        <end position="29"/>
    </location>
</feature>
<dbReference type="RefSeq" id="XP_040747915.1">
    <property type="nucleotide sequence ID" value="XM_040890836.1"/>
</dbReference>
<dbReference type="AlphaFoldDB" id="A0A1Y1WNL6"/>
<keyword evidence="3" id="KW-1185">Reference proteome</keyword>
<feature type="region of interest" description="Disordered" evidence="1">
    <location>
        <begin position="1"/>
        <end position="29"/>
    </location>
</feature>
<dbReference type="EMBL" id="MCFD01000001">
    <property type="protein sequence ID" value="ORX74704.1"/>
    <property type="molecule type" value="Genomic_DNA"/>
</dbReference>
<name>A0A1Y1WNL6_9FUNG</name>
<evidence type="ECO:0000256" key="1">
    <source>
        <dbReference type="SAM" id="MobiDB-lite"/>
    </source>
</evidence>
<dbReference type="GeneID" id="63807484"/>